<accession>A0A485KK50</accession>
<dbReference type="PANTHER" id="PTHR31247:SF5">
    <property type="entry name" value="DUF4203 DOMAIN-CONTAINING PROTEIN"/>
    <property type="match status" value="1"/>
</dbReference>
<name>A0A485KK50_9STRA</name>
<evidence type="ECO:0000313" key="11">
    <source>
        <dbReference type="Proteomes" id="UP000332933"/>
    </source>
</evidence>
<keyword evidence="4 7" id="KW-1133">Transmembrane helix</keyword>
<dbReference type="InterPro" id="IPR025256">
    <property type="entry name" value="TM7S3/TM198-like_dom"/>
</dbReference>
<dbReference type="OrthoDB" id="66918at2759"/>
<feature type="transmembrane region" description="Helical" evidence="7">
    <location>
        <begin position="177"/>
        <end position="197"/>
    </location>
</feature>
<feature type="transmembrane region" description="Helical" evidence="7">
    <location>
        <begin position="59"/>
        <end position="79"/>
    </location>
</feature>
<feature type="transmembrane region" description="Helical" evidence="7">
    <location>
        <begin position="118"/>
        <end position="139"/>
    </location>
</feature>
<dbReference type="AlphaFoldDB" id="A0A485KK50"/>
<dbReference type="GO" id="GO:0005886">
    <property type="term" value="C:plasma membrane"/>
    <property type="evidence" value="ECO:0007669"/>
    <property type="project" value="TreeGrafter"/>
</dbReference>
<evidence type="ECO:0000256" key="2">
    <source>
        <dbReference type="ARBA" id="ARBA00006244"/>
    </source>
</evidence>
<evidence type="ECO:0000256" key="7">
    <source>
        <dbReference type="SAM" id="Phobius"/>
    </source>
</evidence>
<comment type="similarity">
    <text evidence="2">Belongs to the TMEM198 family.</text>
</comment>
<keyword evidence="11" id="KW-1185">Reference proteome</keyword>
<evidence type="ECO:0000256" key="4">
    <source>
        <dbReference type="ARBA" id="ARBA00022989"/>
    </source>
</evidence>
<reference evidence="9" key="2">
    <citation type="submission" date="2019-06" db="EMBL/GenBank/DDBJ databases">
        <title>Genomics analysis of Aphanomyces spp. identifies a new class of oomycete effector associated with host adaptation.</title>
        <authorList>
            <person name="Gaulin E."/>
        </authorList>
    </citation>
    <scope>NUCLEOTIDE SEQUENCE</scope>
    <source>
        <strain evidence="9">CBS 578.67</strain>
    </source>
</reference>
<evidence type="ECO:0000313" key="9">
    <source>
        <dbReference type="EMBL" id="KAF0701076.1"/>
    </source>
</evidence>
<feature type="transmembrane region" description="Helical" evidence="7">
    <location>
        <begin position="151"/>
        <end position="170"/>
    </location>
</feature>
<comment type="subcellular location">
    <subcellularLocation>
        <location evidence="1">Membrane</location>
        <topology evidence="1">Multi-pass membrane protein</topology>
    </subcellularLocation>
</comment>
<sequence length="277" mass="29752">MPMVGPLLAGIWADAVILKIVMIQADALDNASLRSVILIGSLALLVVALFITFMGYKHFSTALILQGAILGGYLGWYVGGAFGTSAENADGMINLIVAVALGFFLAVITCCMKGLMRFLFGVALGVQIGSFLNIVWLHSVQSSLNQSNPNGLGYVVMASVGCVLGILAYFTGRHGHIVLTACVGAFWVVQAVGNFIGDFPSIFLPFPRDARTATVSTSYFIYMGGWALLAVLGMMAQFHLTTLESNFHDLAQDTDDELSLEKEFHKSKTPYHQDVSV</sequence>
<evidence type="ECO:0000256" key="3">
    <source>
        <dbReference type="ARBA" id="ARBA00022692"/>
    </source>
</evidence>
<protein>
    <recommendedName>
        <fullName evidence="6">Transmembrane protein 198</fullName>
    </recommendedName>
</protein>
<dbReference type="Pfam" id="PF13886">
    <property type="entry name" value="TM7S3_TM198"/>
    <property type="match status" value="1"/>
</dbReference>
<evidence type="ECO:0000256" key="6">
    <source>
        <dbReference type="ARBA" id="ARBA00049737"/>
    </source>
</evidence>
<keyword evidence="5 7" id="KW-0472">Membrane</keyword>
<dbReference type="EMBL" id="VJMH01005102">
    <property type="protein sequence ID" value="KAF0701076.1"/>
    <property type="molecule type" value="Genomic_DNA"/>
</dbReference>
<reference evidence="10 11" key="1">
    <citation type="submission" date="2019-03" db="EMBL/GenBank/DDBJ databases">
        <authorList>
            <person name="Gaulin E."/>
            <person name="Dumas B."/>
        </authorList>
    </citation>
    <scope>NUCLEOTIDE SEQUENCE [LARGE SCALE GENOMIC DNA]</scope>
    <source>
        <strain evidence="10">CBS 568.67</strain>
    </source>
</reference>
<dbReference type="EMBL" id="CAADRA010005123">
    <property type="protein sequence ID" value="VFT85259.1"/>
    <property type="molecule type" value="Genomic_DNA"/>
</dbReference>
<organism evidence="10 11">
    <name type="scientific">Aphanomyces stellatus</name>
    <dbReference type="NCBI Taxonomy" id="120398"/>
    <lineage>
        <taxon>Eukaryota</taxon>
        <taxon>Sar</taxon>
        <taxon>Stramenopiles</taxon>
        <taxon>Oomycota</taxon>
        <taxon>Saprolegniomycetes</taxon>
        <taxon>Saprolegniales</taxon>
        <taxon>Verrucalvaceae</taxon>
        <taxon>Aphanomyces</taxon>
    </lineage>
</organism>
<keyword evidence="3 7" id="KW-0812">Transmembrane</keyword>
<evidence type="ECO:0000313" key="10">
    <source>
        <dbReference type="EMBL" id="VFT85259.1"/>
    </source>
</evidence>
<evidence type="ECO:0000256" key="1">
    <source>
        <dbReference type="ARBA" id="ARBA00004141"/>
    </source>
</evidence>
<dbReference type="PANTHER" id="PTHR31247">
    <property type="entry name" value="TRANSMEMBRANE PROTEIN 198 FAMILY MEMBER"/>
    <property type="match status" value="1"/>
</dbReference>
<feature type="transmembrane region" description="Helical" evidence="7">
    <location>
        <begin position="91"/>
        <end position="111"/>
    </location>
</feature>
<feature type="transmembrane region" description="Helical" evidence="7">
    <location>
        <begin position="217"/>
        <end position="236"/>
    </location>
</feature>
<evidence type="ECO:0000259" key="8">
    <source>
        <dbReference type="Pfam" id="PF13886"/>
    </source>
</evidence>
<dbReference type="Proteomes" id="UP000332933">
    <property type="component" value="Unassembled WGS sequence"/>
</dbReference>
<dbReference type="InterPro" id="IPR040236">
    <property type="entry name" value="TMEM198"/>
</dbReference>
<evidence type="ECO:0000256" key="5">
    <source>
        <dbReference type="ARBA" id="ARBA00023136"/>
    </source>
</evidence>
<feature type="transmembrane region" description="Helical" evidence="7">
    <location>
        <begin position="31"/>
        <end position="52"/>
    </location>
</feature>
<feature type="domain" description="TM7S3/TM198-like" evidence="8">
    <location>
        <begin position="43"/>
        <end position="238"/>
    </location>
</feature>
<gene>
    <name evidence="10" type="primary">Aste57867_8373</name>
    <name evidence="9" type="ORF">As57867_008341</name>
    <name evidence="10" type="ORF">ASTE57867_8373</name>
</gene>
<proteinExistence type="inferred from homology"/>